<gene>
    <name evidence="3" type="ORF">RSE6_01302</name>
</gene>
<reference evidence="4" key="1">
    <citation type="submission" date="2016-03" db="EMBL/GenBank/DDBJ databases">
        <authorList>
            <person name="Guldener U."/>
        </authorList>
    </citation>
    <scope>NUCLEOTIDE SEQUENCE [LARGE SCALE GENOMIC DNA]</scope>
</reference>
<dbReference type="EMBL" id="FJVC01000036">
    <property type="protein sequence ID" value="CZT41553.1"/>
    <property type="molecule type" value="Genomic_DNA"/>
</dbReference>
<organism evidence="3 4">
    <name type="scientific">Rhynchosporium secalis</name>
    <name type="common">Barley scald fungus</name>
    <dbReference type="NCBI Taxonomy" id="38038"/>
    <lineage>
        <taxon>Eukaryota</taxon>
        <taxon>Fungi</taxon>
        <taxon>Dikarya</taxon>
        <taxon>Ascomycota</taxon>
        <taxon>Pezizomycotina</taxon>
        <taxon>Leotiomycetes</taxon>
        <taxon>Helotiales</taxon>
        <taxon>Ploettnerulaceae</taxon>
        <taxon>Rhynchosporium</taxon>
    </lineage>
</organism>
<feature type="compositionally biased region" description="Polar residues" evidence="1">
    <location>
        <begin position="106"/>
        <end position="137"/>
    </location>
</feature>
<feature type="compositionally biased region" description="Pro residues" evidence="1">
    <location>
        <begin position="177"/>
        <end position="189"/>
    </location>
</feature>
<proteinExistence type="predicted"/>
<dbReference type="GO" id="GO:0000329">
    <property type="term" value="C:fungal-type vacuole membrane"/>
    <property type="evidence" value="ECO:0007669"/>
    <property type="project" value="TreeGrafter"/>
</dbReference>
<dbReference type="Pfam" id="PF12751">
    <property type="entry name" value="Vac7"/>
    <property type="match status" value="2"/>
</dbReference>
<feature type="compositionally biased region" description="Polar residues" evidence="1">
    <location>
        <begin position="315"/>
        <end position="326"/>
    </location>
</feature>
<feature type="compositionally biased region" description="Polar residues" evidence="1">
    <location>
        <begin position="66"/>
        <end position="76"/>
    </location>
</feature>
<dbReference type="InterPro" id="IPR024260">
    <property type="entry name" value="Vac7"/>
</dbReference>
<feature type="compositionally biased region" description="Low complexity" evidence="1">
    <location>
        <begin position="456"/>
        <end position="481"/>
    </location>
</feature>
<dbReference type="GO" id="GO:0070772">
    <property type="term" value="C:PAS complex"/>
    <property type="evidence" value="ECO:0007669"/>
    <property type="project" value="TreeGrafter"/>
</dbReference>
<dbReference type="GO" id="GO:1903778">
    <property type="term" value="P:protein localization to vacuolar membrane"/>
    <property type="evidence" value="ECO:0007669"/>
    <property type="project" value="TreeGrafter"/>
</dbReference>
<sequence length="951" mass="101677">MDDTFTPITGAVTQETAEPGQLTDRKLNREPSTSASASASTSTSTSASTATPTALIPPATRKTQNKRLTSAANSPIPSREPSPVRPPLKANASTRSTPGPGRSRKNSTQEVSPARSASASTNPPNAVATQRALSVASTPILHPITSDPTIRAPVPQKGTVTTEVKETPRWPISPRLRSPPPVNKPPIIPPRKIDQELPSINVQSLPQQAEQKEGKQGNAESEAEDLLSIPGMRTPARGVSGTSSTLETVQEISQPSTPSEFDSALEKVEQGSSQSLIDQDNSTDNASTKTIKAKPAIAASESGSESGGKGDIKMRSTSAVPQTTARPNGPSAKPFTGVGRGKPSGEGSTRNMTVETETVSSIPQIAVGGPAGAGNNGSIRTKPSSETIRPKKEKKKTARKAPSVTSGTGEQKYLSGSRTRHHHHHSTREGSVVDSANFAPRSRSPERIDGQGPFYRSISPTQSSSATSPSRSVSQASRRPSLNLQAVGTMLIRSRPASSKADIFEAKVASAVDEANSSDSEETFVYESNPPEASERPRRFHSRTPSATSMASQIDQRNGVRTIMDGHHSVAMKKSMKFANSYNSTGQEQTTGEDDGKGTARSNVGTGRGTTHHHHIGGRWSRNGGGNGHPSLFDNESPFPNATKQKTGNSPRQPSQPSSPRMANTRMAGNGKRASPIHSAYDLDDGADDERTPLVSTVRTSRSGRGRRQASSMRQLEHQASRHDRSFLARFAGCLVLAVMITLVLSGVIGFTFATTQALTDVKIIALKNIIASEQDVILDMKVQARNPNLVVVSIDTTDLVIFAKSKYAGTDSEWWKHPSRADLFRRGLRRRDDDPLDPPLSGGGDNTSPNLVIGHVYAFYSPLTFEGSPFHAEPYTSLGQIRIDHPGNDTSPSGSERWGRVVQHEFDLIVRGTLKYTLPLSPKVRSVSVEARVTVKPNAADQDPEDIHVN</sequence>
<dbReference type="GO" id="GO:0000011">
    <property type="term" value="P:vacuole inheritance"/>
    <property type="evidence" value="ECO:0007669"/>
    <property type="project" value="TreeGrafter"/>
</dbReference>
<keyword evidence="2" id="KW-0812">Transmembrane</keyword>
<feature type="compositionally biased region" description="Polar residues" evidence="1">
    <location>
        <begin position="638"/>
        <end position="649"/>
    </location>
</feature>
<feature type="compositionally biased region" description="Polar residues" evidence="1">
    <location>
        <begin position="198"/>
        <end position="209"/>
    </location>
</feature>
<dbReference type="AlphaFoldDB" id="A0A1E1LXG5"/>
<feature type="region of interest" description="Disordered" evidence="1">
    <location>
        <begin position="1"/>
        <end position="482"/>
    </location>
</feature>
<feature type="compositionally biased region" description="Low complexity" evidence="1">
    <location>
        <begin position="31"/>
        <end position="54"/>
    </location>
</feature>
<feature type="compositionally biased region" description="Polar residues" evidence="1">
    <location>
        <begin position="346"/>
        <end position="363"/>
    </location>
</feature>
<feature type="compositionally biased region" description="Polar residues" evidence="1">
    <location>
        <begin position="240"/>
        <end position="260"/>
    </location>
</feature>
<keyword evidence="2" id="KW-0472">Membrane</keyword>
<dbReference type="Proteomes" id="UP000177625">
    <property type="component" value="Unassembled WGS sequence"/>
</dbReference>
<evidence type="ECO:0000313" key="3">
    <source>
        <dbReference type="EMBL" id="CZT41553.1"/>
    </source>
</evidence>
<feature type="compositionally biased region" description="Polar residues" evidence="1">
    <location>
        <begin position="543"/>
        <end position="554"/>
    </location>
</feature>
<feature type="transmembrane region" description="Helical" evidence="2">
    <location>
        <begin position="727"/>
        <end position="754"/>
    </location>
</feature>
<evidence type="ECO:0000256" key="1">
    <source>
        <dbReference type="SAM" id="MobiDB-lite"/>
    </source>
</evidence>
<feature type="compositionally biased region" description="Polar residues" evidence="1">
    <location>
        <begin position="270"/>
        <end position="285"/>
    </location>
</feature>
<dbReference type="GO" id="GO:0010513">
    <property type="term" value="P:positive regulation of phosphatidylinositol biosynthetic process"/>
    <property type="evidence" value="ECO:0007669"/>
    <property type="project" value="TreeGrafter"/>
</dbReference>
<name>A0A1E1LXG5_RHYSE</name>
<protein>
    <submittedName>
        <fullName evidence="3">Related to vacuolar protein VAC7</fullName>
    </submittedName>
</protein>
<evidence type="ECO:0000256" key="2">
    <source>
        <dbReference type="SAM" id="Phobius"/>
    </source>
</evidence>
<keyword evidence="2" id="KW-1133">Transmembrane helix</keyword>
<feature type="region of interest" description="Disordered" evidence="1">
    <location>
        <begin position="582"/>
        <end position="718"/>
    </location>
</feature>
<accession>A0A1E1LXG5</accession>
<dbReference type="PANTHER" id="PTHR28258:SF1">
    <property type="entry name" value="VACUOLAR SEGREGATION PROTEIN 7"/>
    <property type="match status" value="1"/>
</dbReference>
<dbReference type="PANTHER" id="PTHR28258">
    <property type="entry name" value="VACUOLAR SEGREGATION PROTEIN 7"/>
    <property type="match status" value="1"/>
</dbReference>
<feature type="compositionally biased region" description="Low complexity" evidence="1">
    <location>
        <begin position="650"/>
        <end position="661"/>
    </location>
</feature>
<feature type="region of interest" description="Disordered" evidence="1">
    <location>
        <begin position="511"/>
        <end position="554"/>
    </location>
</feature>
<evidence type="ECO:0000313" key="4">
    <source>
        <dbReference type="Proteomes" id="UP000177625"/>
    </source>
</evidence>
<feature type="compositionally biased region" description="Low complexity" evidence="1">
    <location>
        <begin position="286"/>
        <end position="304"/>
    </location>
</feature>
<keyword evidence="4" id="KW-1185">Reference proteome</keyword>